<feature type="transmembrane region" description="Helical" evidence="6">
    <location>
        <begin position="225"/>
        <end position="250"/>
    </location>
</feature>
<dbReference type="STRING" id="1640674.SAMN05216323_10534"/>
<gene>
    <name evidence="7" type="ORF">SAMN05216323_10534</name>
</gene>
<dbReference type="Proteomes" id="UP000199452">
    <property type="component" value="Unassembled WGS sequence"/>
</dbReference>
<feature type="transmembrane region" description="Helical" evidence="6">
    <location>
        <begin position="281"/>
        <end position="306"/>
    </location>
</feature>
<dbReference type="InterPro" id="IPR022791">
    <property type="entry name" value="L-PG_synthase/AglD"/>
</dbReference>
<evidence type="ECO:0000256" key="3">
    <source>
        <dbReference type="ARBA" id="ARBA00022692"/>
    </source>
</evidence>
<comment type="subcellular location">
    <subcellularLocation>
        <location evidence="1">Cell membrane</location>
        <topology evidence="1">Multi-pass membrane protein</topology>
    </subcellularLocation>
</comment>
<feature type="transmembrane region" description="Helical" evidence="6">
    <location>
        <begin position="45"/>
        <end position="67"/>
    </location>
</feature>
<evidence type="ECO:0000256" key="4">
    <source>
        <dbReference type="ARBA" id="ARBA00022989"/>
    </source>
</evidence>
<dbReference type="OrthoDB" id="1121314at2"/>
<feature type="transmembrane region" description="Helical" evidence="6">
    <location>
        <begin position="154"/>
        <end position="178"/>
    </location>
</feature>
<keyword evidence="5 6" id="KW-0472">Membrane</keyword>
<evidence type="ECO:0000313" key="8">
    <source>
        <dbReference type="Proteomes" id="UP000199452"/>
    </source>
</evidence>
<organism evidence="7 8">
    <name type="scientific">Williamwhitmania taraxaci</name>
    <dbReference type="NCBI Taxonomy" id="1640674"/>
    <lineage>
        <taxon>Bacteria</taxon>
        <taxon>Pseudomonadati</taxon>
        <taxon>Bacteroidota</taxon>
        <taxon>Bacteroidia</taxon>
        <taxon>Bacteroidales</taxon>
        <taxon>Williamwhitmaniaceae</taxon>
        <taxon>Williamwhitmania</taxon>
    </lineage>
</organism>
<keyword evidence="3 6" id="KW-0812">Transmembrane</keyword>
<evidence type="ECO:0000256" key="5">
    <source>
        <dbReference type="ARBA" id="ARBA00023136"/>
    </source>
</evidence>
<feature type="transmembrane region" description="Helical" evidence="6">
    <location>
        <begin position="113"/>
        <end position="142"/>
    </location>
</feature>
<evidence type="ECO:0000256" key="1">
    <source>
        <dbReference type="ARBA" id="ARBA00004651"/>
    </source>
</evidence>
<feature type="transmembrane region" description="Helical" evidence="6">
    <location>
        <begin position="199"/>
        <end position="219"/>
    </location>
</feature>
<keyword evidence="8" id="KW-1185">Reference proteome</keyword>
<feature type="transmembrane region" description="Helical" evidence="6">
    <location>
        <begin position="257"/>
        <end position="275"/>
    </location>
</feature>
<accession>A0A1G6PLY3</accession>
<sequence length="317" mass="34837">MPLSRKSLFAILGMLVWIFLTWRLFPHIRDTFQNGESLLENLSFNLLAIAVLLIPINYGIEAIKWYYLVFRKTNNGYWPAYKSVLSGMALGILTPNRIGEPFARALMAPCGNYLTTAAAALICSFSQQAATLLFGILGMITIANKYNSTSANLLWFIGIGAILLALSLSLLLLSPSLLKWTANHHFTQRVKKSMANLELFTIKQVATVLVLSFIRYSIFLAQYIFVLYAFGCNLAILQAASAVACIFLVGSIIPLPAVIDIGVKISLAMLFLGSTRNNEEVAAAASTTIWIMNIAIPALTGTIFVISSPFIRKKQSI</sequence>
<proteinExistence type="predicted"/>
<dbReference type="EMBL" id="FMYP01000053">
    <property type="protein sequence ID" value="SDC81048.1"/>
    <property type="molecule type" value="Genomic_DNA"/>
</dbReference>
<dbReference type="Pfam" id="PF03706">
    <property type="entry name" value="LPG_synthase_TM"/>
    <property type="match status" value="1"/>
</dbReference>
<evidence type="ECO:0000313" key="7">
    <source>
        <dbReference type="EMBL" id="SDC81048.1"/>
    </source>
</evidence>
<keyword evidence="4 6" id="KW-1133">Transmembrane helix</keyword>
<dbReference type="GO" id="GO:0005886">
    <property type="term" value="C:plasma membrane"/>
    <property type="evidence" value="ECO:0007669"/>
    <property type="project" value="UniProtKB-SubCell"/>
</dbReference>
<protein>
    <submittedName>
        <fullName evidence="7">Lysylphosphatidylglycerol synthase TM region</fullName>
    </submittedName>
</protein>
<evidence type="ECO:0000256" key="6">
    <source>
        <dbReference type="SAM" id="Phobius"/>
    </source>
</evidence>
<feature type="transmembrane region" description="Helical" evidence="6">
    <location>
        <begin position="7"/>
        <end position="25"/>
    </location>
</feature>
<dbReference type="RefSeq" id="WP_092439601.1">
    <property type="nucleotide sequence ID" value="NZ_FMYP01000053.1"/>
</dbReference>
<dbReference type="AlphaFoldDB" id="A0A1G6PLY3"/>
<evidence type="ECO:0000256" key="2">
    <source>
        <dbReference type="ARBA" id="ARBA00022475"/>
    </source>
</evidence>
<keyword evidence="2" id="KW-1003">Cell membrane</keyword>
<reference evidence="7 8" key="1">
    <citation type="submission" date="2016-09" db="EMBL/GenBank/DDBJ databases">
        <authorList>
            <person name="Capua I."/>
            <person name="De Benedictis P."/>
            <person name="Joannis T."/>
            <person name="Lombin L.H."/>
            <person name="Cattoli G."/>
        </authorList>
    </citation>
    <scope>NUCLEOTIDE SEQUENCE [LARGE SCALE GENOMIC DNA]</scope>
    <source>
        <strain evidence="7 8">A7P-90m</strain>
    </source>
</reference>
<name>A0A1G6PLY3_9BACT</name>